<dbReference type="PANTHER" id="PTHR14154">
    <property type="entry name" value="UPF0041 BRAIN PROTEIN 44-RELATED"/>
    <property type="match status" value="1"/>
</dbReference>
<keyword evidence="4" id="KW-0812">Transmembrane</keyword>
<dbReference type="OMA" id="FWAPIVK"/>
<evidence type="ECO:0000256" key="6">
    <source>
        <dbReference type="ARBA" id="ARBA00022989"/>
    </source>
</evidence>
<comment type="subcellular location">
    <subcellularLocation>
        <location evidence="1 9">Mitochondrion inner membrane</location>
        <topology evidence="1 9">Multi-pass membrane protein</topology>
    </subcellularLocation>
</comment>
<accession>A0A6A5BK78</accession>
<keyword evidence="6" id="KW-1133">Transmembrane helix</keyword>
<evidence type="ECO:0000256" key="5">
    <source>
        <dbReference type="ARBA" id="ARBA00022792"/>
    </source>
</evidence>
<dbReference type="VEuPathDB" id="AmoebaDB:NF0020930"/>
<name>A0A6A5BK78_NAEFO</name>
<dbReference type="VEuPathDB" id="AmoebaDB:NfTy_077270"/>
<keyword evidence="5 9" id="KW-0999">Mitochondrion inner membrane</keyword>
<organism evidence="10 11">
    <name type="scientific">Naegleria fowleri</name>
    <name type="common">Brain eating amoeba</name>
    <dbReference type="NCBI Taxonomy" id="5763"/>
    <lineage>
        <taxon>Eukaryota</taxon>
        <taxon>Discoba</taxon>
        <taxon>Heterolobosea</taxon>
        <taxon>Tetramitia</taxon>
        <taxon>Eutetramitia</taxon>
        <taxon>Vahlkampfiidae</taxon>
        <taxon>Naegleria</taxon>
    </lineage>
</organism>
<evidence type="ECO:0000256" key="3">
    <source>
        <dbReference type="ARBA" id="ARBA00022448"/>
    </source>
</evidence>
<dbReference type="Pfam" id="PF03650">
    <property type="entry name" value="MPC"/>
    <property type="match status" value="1"/>
</dbReference>
<comment type="function">
    <text evidence="9">Mediates the uptake of pyruvate into mitochondria.</text>
</comment>
<evidence type="ECO:0000256" key="9">
    <source>
        <dbReference type="RuleBase" id="RU363100"/>
    </source>
</evidence>
<dbReference type="Proteomes" id="UP000444721">
    <property type="component" value="Unassembled WGS sequence"/>
</dbReference>
<dbReference type="GO" id="GO:0006850">
    <property type="term" value="P:pyruvate import into mitochondria"/>
    <property type="evidence" value="ECO:0007669"/>
    <property type="project" value="InterPro"/>
</dbReference>
<keyword evidence="7 9" id="KW-0496">Mitochondrion</keyword>
<evidence type="ECO:0000256" key="8">
    <source>
        <dbReference type="ARBA" id="ARBA00023136"/>
    </source>
</evidence>
<gene>
    <name evidence="10" type="ORF">FDP41_006235</name>
</gene>
<dbReference type="AlphaFoldDB" id="A0A6A5BK78"/>
<dbReference type="GeneID" id="68113453"/>
<keyword evidence="11" id="KW-1185">Reference proteome</keyword>
<evidence type="ECO:0000313" key="10">
    <source>
        <dbReference type="EMBL" id="KAF0974761.1"/>
    </source>
</evidence>
<keyword evidence="3 9" id="KW-0813">Transport</keyword>
<dbReference type="GO" id="GO:0005743">
    <property type="term" value="C:mitochondrial inner membrane"/>
    <property type="evidence" value="ECO:0007669"/>
    <property type="project" value="UniProtKB-SubCell"/>
</dbReference>
<proteinExistence type="inferred from homology"/>
<comment type="similarity">
    <text evidence="2 9">Belongs to the mitochondrial pyruvate carrier (MPC) (TC 2.A.105) family.</text>
</comment>
<dbReference type="RefSeq" id="XP_044559474.1">
    <property type="nucleotide sequence ID" value="XM_044709848.1"/>
</dbReference>
<dbReference type="VEuPathDB" id="AmoebaDB:FDP41_006235"/>
<keyword evidence="8" id="KW-0472">Membrane</keyword>
<evidence type="ECO:0000256" key="1">
    <source>
        <dbReference type="ARBA" id="ARBA00004448"/>
    </source>
</evidence>
<dbReference type="InterPro" id="IPR005336">
    <property type="entry name" value="MPC"/>
</dbReference>
<dbReference type="OrthoDB" id="869189at2759"/>
<reference evidence="10 11" key="1">
    <citation type="journal article" date="2019" name="Sci. Rep.">
        <title>Nanopore sequencing improves the draft genome of the human pathogenic amoeba Naegleria fowleri.</title>
        <authorList>
            <person name="Liechti N."/>
            <person name="Schurch N."/>
            <person name="Bruggmann R."/>
            <person name="Wittwer M."/>
        </authorList>
    </citation>
    <scope>NUCLEOTIDE SEQUENCE [LARGE SCALE GENOMIC DNA]</scope>
    <source>
        <strain evidence="10 11">ATCC 30894</strain>
    </source>
</reference>
<evidence type="ECO:0000256" key="4">
    <source>
        <dbReference type="ARBA" id="ARBA00022692"/>
    </source>
</evidence>
<dbReference type="EMBL" id="VFQX01000051">
    <property type="protein sequence ID" value="KAF0974761.1"/>
    <property type="molecule type" value="Genomic_DNA"/>
</dbReference>
<evidence type="ECO:0000256" key="7">
    <source>
        <dbReference type="ARBA" id="ARBA00023128"/>
    </source>
</evidence>
<sequence>MSFSQKFASFRHYLWHGEAGIRTVHFWAPVFKWGLVIAGLSDLKKPPELVSTNQNIALAVTGFIWSRYSTQIIPKNWGLFAVNFFVGCTGLYQLIRKYNAGILFDDKKVPVKE</sequence>
<protein>
    <recommendedName>
        <fullName evidence="9">Mitochondrial pyruvate carrier</fullName>
    </recommendedName>
</protein>
<comment type="caution">
    <text evidence="10">The sequence shown here is derived from an EMBL/GenBank/DDBJ whole genome shotgun (WGS) entry which is preliminary data.</text>
</comment>
<evidence type="ECO:0000313" key="11">
    <source>
        <dbReference type="Proteomes" id="UP000444721"/>
    </source>
</evidence>
<evidence type="ECO:0000256" key="2">
    <source>
        <dbReference type="ARBA" id="ARBA00006416"/>
    </source>
</evidence>